<sequence>MVKGEAMEDFLLMSNLLSKFRENSIKEDNLTNEETEKKLMEELKMAPFDSFNETDDNSKAIAAYDSRMFEEYTLTD</sequence>
<protein>
    <submittedName>
        <fullName evidence="1">Uncharacterized protein</fullName>
    </submittedName>
</protein>
<dbReference type="Proteomes" id="UP000005239">
    <property type="component" value="Unassembled WGS sequence"/>
</dbReference>
<organism evidence="1 2">
    <name type="scientific">Pristionchus pacificus</name>
    <name type="common">Parasitic nematode worm</name>
    <dbReference type="NCBI Taxonomy" id="54126"/>
    <lineage>
        <taxon>Eukaryota</taxon>
        <taxon>Metazoa</taxon>
        <taxon>Ecdysozoa</taxon>
        <taxon>Nematoda</taxon>
        <taxon>Chromadorea</taxon>
        <taxon>Rhabditida</taxon>
        <taxon>Rhabditina</taxon>
        <taxon>Diplogasteromorpha</taxon>
        <taxon>Diplogasteroidea</taxon>
        <taxon>Neodiplogasteridae</taxon>
        <taxon>Pristionchus</taxon>
    </lineage>
</organism>
<gene>
    <name evidence="1" type="primary">WBGene00108211</name>
</gene>
<reference evidence="2" key="1">
    <citation type="journal article" date="2008" name="Nat. Genet.">
        <title>The Pristionchus pacificus genome provides a unique perspective on nematode lifestyle and parasitism.</title>
        <authorList>
            <person name="Dieterich C."/>
            <person name="Clifton S.W."/>
            <person name="Schuster L.N."/>
            <person name="Chinwalla A."/>
            <person name="Delehaunty K."/>
            <person name="Dinkelacker I."/>
            <person name="Fulton L."/>
            <person name="Fulton R."/>
            <person name="Godfrey J."/>
            <person name="Minx P."/>
            <person name="Mitreva M."/>
            <person name="Roeseler W."/>
            <person name="Tian H."/>
            <person name="Witte H."/>
            <person name="Yang S.P."/>
            <person name="Wilson R.K."/>
            <person name="Sommer R.J."/>
        </authorList>
    </citation>
    <scope>NUCLEOTIDE SEQUENCE [LARGE SCALE GENOMIC DNA]</scope>
    <source>
        <strain evidence="2">PS312</strain>
    </source>
</reference>
<evidence type="ECO:0000313" key="2">
    <source>
        <dbReference type="Proteomes" id="UP000005239"/>
    </source>
</evidence>
<name>A0A2A6CH05_PRIPA</name>
<keyword evidence="2" id="KW-1185">Reference proteome</keyword>
<dbReference type="EnsemblMetazoa" id="PPA18657.1">
    <property type="protein sequence ID" value="PPA18657.1"/>
    <property type="gene ID" value="WBGene00108211"/>
</dbReference>
<evidence type="ECO:0000313" key="1">
    <source>
        <dbReference type="EnsemblMetazoa" id="PPA18657.1"/>
    </source>
</evidence>
<proteinExistence type="predicted"/>
<accession>A0A2A6CH05</accession>
<dbReference type="AlphaFoldDB" id="A0A2A6CH05"/>
<accession>A0A8R1YGI0</accession>
<reference evidence="1" key="2">
    <citation type="submission" date="2022-06" db="UniProtKB">
        <authorList>
            <consortium name="EnsemblMetazoa"/>
        </authorList>
    </citation>
    <scope>IDENTIFICATION</scope>
    <source>
        <strain evidence="1">PS312</strain>
    </source>
</reference>